<evidence type="ECO:0000313" key="3">
    <source>
        <dbReference type="Proteomes" id="UP000494256"/>
    </source>
</evidence>
<protein>
    <submittedName>
        <fullName evidence="2">Uncharacterized protein</fullName>
    </submittedName>
</protein>
<dbReference type="Proteomes" id="UP000494256">
    <property type="component" value="Unassembled WGS sequence"/>
</dbReference>
<keyword evidence="1" id="KW-0472">Membrane</keyword>
<dbReference type="OrthoDB" id="272985at2759"/>
<keyword evidence="1" id="KW-0812">Transmembrane</keyword>
<dbReference type="AlphaFoldDB" id="A0A8S1AUG2"/>
<dbReference type="EMBL" id="CADEBD010000342">
    <property type="protein sequence ID" value="CAB3248521.1"/>
    <property type="molecule type" value="Genomic_DNA"/>
</dbReference>
<comment type="caution">
    <text evidence="2">The sequence shown here is derived from an EMBL/GenBank/DDBJ whole genome shotgun (WGS) entry which is preliminary data.</text>
</comment>
<proteinExistence type="predicted"/>
<accession>A0A8S1AUG2</accession>
<name>A0A8S1AUG2_ARCPL</name>
<evidence type="ECO:0000313" key="2">
    <source>
        <dbReference type="EMBL" id="CAB3248521.1"/>
    </source>
</evidence>
<keyword evidence="1" id="KW-1133">Transmembrane helix</keyword>
<feature type="transmembrane region" description="Helical" evidence="1">
    <location>
        <begin position="34"/>
        <end position="57"/>
    </location>
</feature>
<reference evidence="2 3" key="1">
    <citation type="submission" date="2020-04" db="EMBL/GenBank/DDBJ databases">
        <authorList>
            <person name="Wallbank WR R."/>
            <person name="Pardo Diaz C."/>
            <person name="Kozak K."/>
            <person name="Martin S."/>
            <person name="Jiggins C."/>
            <person name="Moest M."/>
            <person name="Warren A I."/>
            <person name="Byers J.R.P. K."/>
            <person name="Montejo-Kovacevich G."/>
            <person name="Yen C E."/>
        </authorList>
    </citation>
    <scope>NUCLEOTIDE SEQUENCE [LARGE SCALE GENOMIC DNA]</scope>
</reference>
<gene>
    <name evidence="2" type="ORF">APLA_LOCUS12394</name>
</gene>
<sequence length="214" mass="23956">MHKLKSMRTRKPLEFCSYDHRARMSRLLNRARQVWGHFSGVKALLVINLKLLAVIFISHNFSDSVHAENYILNDNATDDVTLSSDDGQGSDRFQDMSDHASTTESLDSLNSTVVSNQGDALGNIEAFEAHLATAFTEANMNHQQIKKNKISKIILKALKTHDCFSTLHDDPRTILKTPNFSTPTLKIALGEYLHLGVEQGLSRILLSAPPEMIR</sequence>
<evidence type="ECO:0000256" key="1">
    <source>
        <dbReference type="SAM" id="Phobius"/>
    </source>
</evidence>
<organism evidence="2 3">
    <name type="scientific">Arctia plantaginis</name>
    <name type="common">Wood tiger moth</name>
    <name type="synonym">Phalaena plantaginis</name>
    <dbReference type="NCBI Taxonomy" id="874455"/>
    <lineage>
        <taxon>Eukaryota</taxon>
        <taxon>Metazoa</taxon>
        <taxon>Ecdysozoa</taxon>
        <taxon>Arthropoda</taxon>
        <taxon>Hexapoda</taxon>
        <taxon>Insecta</taxon>
        <taxon>Pterygota</taxon>
        <taxon>Neoptera</taxon>
        <taxon>Endopterygota</taxon>
        <taxon>Lepidoptera</taxon>
        <taxon>Glossata</taxon>
        <taxon>Ditrysia</taxon>
        <taxon>Noctuoidea</taxon>
        <taxon>Erebidae</taxon>
        <taxon>Arctiinae</taxon>
        <taxon>Arctia</taxon>
    </lineage>
</organism>